<dbReference type="EMBL" id="FN653182">
    <property type="protein sequence ID" value="CBY13374.1"/>
    <property type="molecule type" value="Genomic_DNA"/>
</dbReference>
<sequence length="475" mass="53492">MWPLIFFIYFCSSEEIPIEIQFEFPEFNGIRLFCPIDELKKANALPNCTDSAFKKSECSLTCQNGQKFTDSRGKEQPQMSRCTCQRAQCNWEPPLGKCRSIGEVNKRKLMPKITLKSGKRTIAKKSSGWCVEFSQGQRSLVRSGKCFCPAGWKKIGGCVEPRVDRVLPCAYAYSTFNCTGNKLSEISQADENEGEVIGQIFDLIVPGDADEIVFKNSQLHVIPEKLLQGTYKLLLADFSNNFLKTIPFGLFDSTDLVTNIDFSFNQINFLPSGVFENLVNLEVLNLAHNNLKQINQNMGALVKLIVVDFSFNRLEKIDENDVVIPGSVEYLELQNNKISHMSPNIFPFALFNIDLSNNLLKDDFEDSFKGAPNLVGLNINNNFLERFPSKKYPALRRAELSGNQIQLTGAVNLGVKMPALEKLNLSKNKITNLPATFLPETCDSLKLINFKQNGLLEIANDELACERNDLKDLNY</sequence>
<dbReference type="Pfam" id="PF13855">
    <property type="entry name" value="LRR_8"/>
    <property type="match status" value="1"/>
</dbReference>
<dbReference type="InParanoid" id="E4XUH7"/>
<dbReference type="SMART" id="SM00369">
    <property type="entry name" value="LRR_TYP"/>
    <property type="match status" value="4"/>
</dbReference>
<dbReference type="AlphaFoldDB" id="E4XUH7"/>
<dbReference type="InterPro" id="IPR001611">
    <property type="entry name" value="Leu-rich_rpt"/>
</dbReference>
<evidence type="ECO:0000256" key="1">
    <source>
        <dbReference type="ARBA" id="ARBA00022614"/>
    </source>
</evidence>
<dbReference type="Proteomes" id="UP000001307">
    <property type="component" value="Unassembled WGS sequence"/>
</dbReference>
<evidence type="ECO:0000313" key="3">
    <source>
        <dbReference type="EMBL" id="CBY13374.1"/>
    </source>
</evidence>
<dbReference type="InterPro" id="IPR003591">
    <property type="entry name" value="Leu-rich_rpt_typical-subtyp"/>
</dbReference>
<proteinExistence type="predicted"/>
<dbReference type="PROSITE" id="PS51450">
    <property type="entry name" value="LRR"/>
    <property type="match status" value="2"/>
</dbReference>
<reference evidence="3" key="1">
    <citation type="journal article" date="2010" name="Science">
        <title>Plasticity of animal genome architecture unmasked by rapid evolution of a pelagic tunicate.</title>
        <authorList>
            <person name="Denoeud F."/>
            <person name="Henriet S."/>
            <person name="Mungpakdee S."/>
            <person name="Aury J.M."/>
            <person name="Da Silva C."/>
            <person name="Brinkmann H."/>
            <person name="Mikhaleva J."/>
            <person name="Olsen L.C."/>
            <person name="Jubin C."/>
            <person name="Canestro C."/>
            <person name="Bouquet J.M."/>
            <person name="Danks G."/>
            <person name="Poulain J."/>
            <person name="Campsteijn C."/>
            <person name="Adamski M."/>
            <person name="Cross I."/>
            <person name="Yadetie F."/>
            <person name="Muffato M."/>
            <person name="Louis A."/>
            <person name="Butcher S."/>
            <person name="Tsagkogeorga G."/>
            <person name="Konrad A."/>
            <person name="Singh S."/>
            <person name="Jensen M.F."/>
            <person name="Cong E.H."/>
            <person name="Eikeseth-Otteraa H."/>
            <person name="Noel B."/>
            <person name="Anthouard V."/>
            <person name="Porcel B.M."/>
            <person name="Kachouri-Lafond R."/>
            <person name="Nishino A."/>
            <person name="Ugolini M."/>
            <person name="Chourrout P."/>
            <person name="Nishida H."/>
            <person name="Aasland R."/>
            <person name="Huzurbazar S."/>
            <person name="Westhof E."/>
            <person name="Delsuc F."/>
            <person name="Lehrach H."/>
            <person name="Reinhardt R."/>
            <person name="Weissenbach J."/>
            <person name="Roy S.W."/>
            <person name="Artiguenave F."/>
            <person name="Postlethwait J.H."/>
            <person name="Manak J.R."/>
            <person name="Thompson E.M."/>
            <person name="Jaillon O."/>
            <person name="Du Pasquier L."/>
            <person name="Boudinot P."/>
            <person name="Liberles D.A."/>
            <person name="Volff J.N."/>
            <person name="Philippe H."/>
            <person name="Lenhard B."/>
            <person name="Roest Crollius H."/>
            <person name="Wincker P."/>
            <person name="Chourrout D."/>
        </authorList>
    </citation>
    <scope>NUCLEOTIDE SEQUENCE [LARGE SCALE GENOMIC DNA]</scope>
</reference>
<keyword evidence="1" id="KW-0433">Leucine-rich repeat</keyword>
<dbReference type="Gene3D" id="3.80.10.10">
    <property type="entry name" value="Ribonuclease Inhibitor"/>
    <property type="match status" value="2"/>
</dbReference>
<dbReference type="InterPro" id="IPR032675">
    <property type="entry name" value="LRR_dom_sf"/>
</dbReference>
<dbReference type="OrthoDB" id="676979at2759"/>
<accession>E4XUH7</accession>
<evidence type="ECO:0008006" key="5">
    <source>
        <dbReference type="Google" id="ProtNLM"/>
    </source>
</evidence>
<keyword evidence="4" id="KW-1185">Reference proteome</keyword>
<name>E4XUH7_OIKDI</name>
<gene>
    <name evidence="3" type="ORF">GSOID_T00004682001</name>
</gene>
<dbReference type="SUPFAM" id="SSF52058">
    <property type="entry name" value="L domain-like"/>
    <property type="match status" value="1"/>
</dbReference>
<dbReference type="PANTHER" id="PTHR45617">
    <property type="entry name" value="LEUCINE RICH REPEAT FAMILY PROTEIN"/>
    <property type="match status" value="1"/>
</dbReference>
<evidence type="ECO:0000313" key="4">
    <source>
        <dbReference type="Proteomes" id="UP000001307"/>
    </source>
</evidence>
<keyword evidence="2" id="KW-0677">Repeat</keyword>
<protein>
    <recommendedName>
        <fullName evidence="5">EGF-like domain-containing protein</fullName>
    </recommendedName>
</protein>
<evidence type="ECO:0000256" key="2">
    <source>
        <dbReference type="ARBA" id="ARBA00022737"/>
    </source>
</evidence>
<organism evidence="3">
    <name type="scientific">Oikopleura dioica</name>
    <name type="common">Tunicate</name>
    <dbReference type="NCBI Taxonomy" id="34765"/>
    <lineage>
        <taxon>Eukaryota</taxon>
        <taxon>Metazoa</taxon>
        <taxon>Chordata</taxon>
        <taxon>Tunicata</taxon>
        <taxon>Appendicularia</taxon>
        <taxon>Copelata</taxon>
        <taxon>Oikopleuridae</taxon>
        <taxon>Oikopleura</taxon>
    </lineage>
</organism>